<dbReference type="InterPro" id="IPR003594">
    <property type="entry name" value="HATPase_dom"/>
</dbReference>
<evidence type="ECO:0000256" key="3">
    <source>
        <dbReference type="ARBA" id="ARBA00023012"/>
    </source>
</evidence>
<dbReference type="EMBL" id="JBHSLD010000015">
    <property type="protein sequence ID" value="MFC5382277.1"/>
    <property type="molecule type" value="Genomic_DNA"/>
</dbReference>
<dbReference type="Proteomes" id="UP001596122">
    <property type="component" value="Unassembled WGS sequence"/>
</dbReference>
<keyword evidence="5" id="KW-1133">Transmembrane helix</keyword>
<keyword evidence="8" id="KW-1185">Reference proteome</keyword>
<feature type="transmembrane region" description="Helical" evidence="5">
    <location>
        <begin position="96"/>
        <end position="118"/>
    </location>
</feature>
<keyword evidence="3" id="KW-0902">Two-component regulatory system</keyword>
<reference evidence="8" key="1">
    <citation type="journal article" date="2019" name="Int. J. Syst. Evol. Microbiol.">
        <title>The Global Catalogue of Microorganisms (GCM) 10K type strain sequencing project: providing services to taxonomists for standard genome sequencing and annotation.</title>
        <authorList>
            <consortium name="The Broad Institute Genomics Platform"/>
            <consortium name="The Broad Institute Genome Sequencing Center for Infectious Disease"/>
            <person name="Wu L."/>
            <person name="Ma J."/>
        </authorList>
    </citation>
    <scope>NUCLEOTIDE SEQUENCE [LARGE SCALE GENOMIC DNA]</scope>
    <source>
        <strain evidence="8">CCUG 43114</strain>
    </source>
</reference>
<proteinExistence type="predicted"/>
<dbReference type="SUPFAM" id="SSF55874">
    <property type="entry name" value="ATPase domain of HSP90 chaperone/DNA topoisomerase II/histidine kinase"/>
    <property type="match status" value="1"/>
</dbReference>
<evidence type="ECO:0000313" key="7">
    <source>
        <dbReference type="EMBL" id="MFC5382277.1"/>
    </source>
</evidence>
<dbReference type="SMART" id="SM00387">
    <property type="entry name" value="HATPase_c"/>
    <property type="match status" value="1"/>
</dbReference>
<evidence type="ECO:0000256" key="1">
    <source>
        <dbReference type="ARBA" id="ARBA00022679"/>
    </source>
</evidence>
<dbReference type="RefSeq" id="WP_340271228.1">
    <property type="nucleotide sequence ID" value="NZ_JBBEOG010000010.1"/>
</dbReference>
<keyword evidence="5" id="KW-0472">Membrane</keyword>
<feature type="transmembrane region" description="Helical" evidence="5">
    <location>
        <begin position="139"/>
        <end position="155"/>
    </location>
</feature>
<comment type="caution">
    <text evidence="7">The sequence shown here is derived from an EMBL/GenBank/DDBJ whole genome shotgun (WGS) entry which is preliminary data.</text>
</comment>
<dbReference type="CDD" id="cd16917">
    <property type="entry name" value="HATPase_UhpB-NarQ-NarX-like"/>
    <property type="match status" value="1"/>
</dbReference>
<evidence type="ECO:0000259" key="6">
    <source>
        <dbReference type="SMART" id="SM00387"/>
    </source>
</evidence>
<feature type="transmembrane region" description="Helical" evidence="5">
    <location>
        <begin position="12"/>
        <end position="31"/>
    </location>
</feature>
<dbReference type="GO" id="GO:0016301">
    <property type="term" value="F:kinase activity"/>
    <property type="evidence" value="ECO:0007669"/>
    <property type="project" value="UniProtKB-KW"/>
</dbReference>
<dbReference type="Gene3D" id="3.30.565.10">
    <property type="entry name" value="Histidine kinase-like ATPase, C-terminal domain"/>
    <property type="match status" value="1"/>
</dbReference>
<evidence type="ECO:0000256" key="5">
    <source>
        <dbReference type="SAM" id="Phobius"/>
    </source>
</evidence>
<feature type="region of interest" description="Disordered" evidence="4">
    <location>
        <begin position="215"/>
        <end position="281"/>
    </location>
</feature>
<evidence type="ECO:0000313" key="8">
    <source>
        <dbReference type="Proteomes" id="UP001596122"/>
    </source>
</evidence>
<feature type="domain" description="Histidine kinase/HSP90-like ATPase" evidence="6">
    <location>
        <begin position="441"/>
        <end position="532"/>
    </location>
</feature>
<sequence length="539" mass="56838">MRRPRTVEGPLLPLALRGALLVVGTVVAVAVGQAEVLGPAIALLVVVAFAAIPLPSPTARMVQAFAEAAVLGLVIGSIGPLGPLFLPLLLLPVFSVGLRGGVLVGAAGGVTGCLGWALGVLSTPGDGITELSSRMSQPLLWLVPLAAVGAVAGWVRRLTLENQTYSDTAYEQAFRLLTELQEVARDLSLGLDPPTLATALLDDVARVHPHGSRTLSVVSGDDRLSPLARQDGTPDAAAGAPDGPSPGASIGTSPDDAEARAWRTRSVQRVRDDGSNGGSSAYGFPVTVGDRVVAVLGVRGTTLDERAEVLVRDAVAETGPKLAAALLFDDVRRLATVDERLRLAREIHDGIAQEVASLGYLLDDVVDHVPPQQAEELRRMRDHVRRVVSDLRLSIFDLRAGVDDTVGLGTALSEHVQRVGQQSELVVHTVLDEFGERLPPTVEVELLRIAQEAITNVRKHAQAGNLWVECTVEAPRAWLRVADDGVGPRPAGPGSMGLRGMRERVRRIGGELHVGERNGGGTVVEVTLGRWDEETGTVG</sequence>
<name>A0ABW0GRG9_9MICO</name>
<dbReference type="Gene3D" id="1.20.5.1930">
    <property type="match status" value="1"/>
</dbReference>
<evidence type="ECO:0000256" key="4">
    <source>
        <dbReference type="SAM" id="MobiDB-lite"/>
    </source>
</evidence>
<organism evidence="7 8">
    <name type="scientific">Aquipuribacter nitratireducens</name>
    <dbReference type="NCBI Taxonomy" id="650104"/>
    <lineage>
        <taxon>Bacteria</taxon>
        <taxon>Bacillati</taxon>
        <taxon>Actinomycetota</taxon>
        <taxon>Actinomycetes</taxon>
        <taxon>Micrococcales</taxon>
        <taxon>Intrasporangiaceae</taxon>
        <taxon>Aquipuribacter</taxon>
    </lineage>
</organism>
<dbReference type="InterPro" id="IPR050482">
    <property type="entry name" value="Sensor_HK_TwoCompSys"/>
</dbReference>
<evidence type="ECO:0000256" key="2">
    <source>
        <dbReference type="ARBA" id="ARBA00022777"/>
    </source>
</evidence>
<dbReference type="InterPro" id="IPR011712">
    <property type="entry name" value="Sig_transdc_His_kin_sub3_dim/P"/>
</dbReference>
<feature type="transmembrane region" description="Helical" evidence="5">
    <location>
        <begin position="68"/>
        <end position="90"/>
    </location>
</feature>
<feature type="compositionally biased region" description="Low complexity" evidence="4">
    <location>
        <begin position="231"/>
        <end position="249"/>
    </location>
</feature>
<accession>A0ABW0GRG9</accession>
<dbReference type="PANTHER" id="PTHR24421">
    <property type="entry name" value="NITRATE/NITRITE SENSOR PROTEIN NARX-RELATED"/>
    <property type="match status" value="1"/>
</dbReference>
<keyword evidence="2 7" id="KW-0418">Kinase</keyword>
<dbReference type="Pfam" id="PF02518">
    <property type="entry name" value="HATPase_c"/>
    <property type="match status" value="1"/>
</dbReference>
<dbReference type="Pfam" id="PF07730">
    <property type="entry name" value="HisKA_3"/>
    <property type="match status" value="1"/>
</dbReference>
<keyword evidence="5" id="KW-0812">Transmembrane</keyword>
<keyword evidence="1" id="KW-0808">Transferase</keyword>
<dbReference type="InterPro" id="IPR036890">
    <property type="entry name" value="HATPase_C_sf"/>
</dbReference>
<gene>
    <name evidence="7" type="ORF">ACFPJ6_16035</name>
</gene>
<protein>
    <submittedName>
        <fullName evidence="7">Sensor histidine kinase</fullName>
    </submittedName>
</protein>
<feature type="transmembrane region" description="Helical" evidence="5">
    <location>
        <begin position="37"/>
        <end position="56"/>
    </location>
</feature>